<feature type="domain" description="N-acetyltransferase" evidence="2">
    <location>
        <begin position="72"/>
        <end position="217"/>
    </location>
</feature>
<dbReference type="Gene3D" id="3.40.630.30">
    <property type="match status" value="1"/>
</dbReference>
<evidence type="ECO:0000313" key="3">
    <source>
        <dbReference type="EMBL" id="GFE27174.1"/>
    </source>
</evidence>
<dbReference type="SUPFAM" id="SSF55729">
    <property type="entry name" value="Acyl-CoA N-acyltransferases (Nat)"/>
    <property type="match status" value="1"/>
</dbReference>
<sequence>MASSALSQSSTTRSQRLSIPMDCRLPQGDCHMQARWGSGSIAEAAPDDPSVRRGKPVDSVVRGRHNERVPIMNFPEADTPPALHKQVSELRDEAWPPDSASAPGTFAHDPALRPVSMLLVDGATVLAALDILTKELVHAGQRYRAAGLSTVVTRGTARGQGHGRRLVTAAREAMAAMDLDIGLFTCDRPLQPFYESAGWQHLPGAVLIGGTPQAPFPSDRPGFDKVTLAGFFSSRARSHRSAFPHSRIELYPGEIDKLW</sequence>
<feature type="region of interest" description="Disordered" evidence="1">
    <location>
        <begin position="1"/>
        <end position="24"/>
    </location>
</feature>
<dbReference type="AlphaFoldDB" id="A0A640TVI9"/>
<name>A0A640TVI9_STRNI</name>
<evidence type="ECO:0000256" key="1">
    <source>
        <dbReference type="SAM" id="MobiDB-lite"/>
    </source>
</evidence>
<gene>
    <name evidence="3" type="ORF">Sliba_76270</name>
</gene>
<proteinExistence type="predicted"/>
<feature type="compositionally biased region" description="Low complexity" evidence="1">
    <location>
        <begin position="1"/>
        <end position="18"/>
    </location>
</feature>
<dbReference type="GO" id="GO:0016747">
    <property type="term" value="F:acyltransferase activity, transferring groups other than amino-acyl groups"/>
    <property type="evidence" value="ECO:0007669"/>
    <property type="project" value="InterPro"/>
</dbReference>
<dbReference type="EMBL" id="BLIP01000003">
    <property type="protein sequence ID" value="GFE27174.1"/>
    <property type="molecule type" value="Genomic_DNA"/>
</dbReference>
<dbReference type="Pfam" id="PF13527">
    <property type="entry name" value="Acetyltransf_9"/>
    <property type="match status" value="1"/>
</dbReference>
<feature type="region of interest" description="Disordered" evidence="1">
    <location>
        <begin position="88"/>
        <end position="107"/>
    </location>
</feature>
<accession>A0A640TVI9</accession>
<dbReference type="PROSITE" id="PS51186">
    <property type="entry name" value="GNAT"/>
    <property type="match status" value="1"/>
</dbReference>
<dbReference type="Proteomes" id="UP000429552">
    <property type="component" value="Unassembled WGS sequence"/>
</dbReference>
<protein>
    <recommendedName>
        <fullName evidence="2">N-acetyltransferase domain-containing protein</fullName>
    </recommendedName>
</protein>
<dbReference type="InterPro" id="IPR016181">
    <property type="entry name" value="Acyl_CoA_acyltransferase"/>
</dbReference>
<evidence type="ECO:0000259" key="2">
    <source>
        <dbReference type="PROSITE" id="PS51186"/>
    </source>
</evidence>
<reference evidence="3 4" key="1">
    <citation type="submission" date="2019-12" db="EMBL/GenBank/DDBJ databases">
        <title>Whole genome shotgun sequence of Streptomyces libani subsp. libani NBRC 13452.</title>
        <authorList>
            <person name="Ichikawa N."/>
            <person name="Kimura A."/>
            <person name="Kitahashi Y."/>
            <person name="Komaki H."/>
            <person name="Tamura T."/>
        </authorList>
    </citation>
    <scope>NUCLEOTIDE SEQUENCE [LARGE SCALE GENOMIC DNA]</scope>
    <source>
        <strain evidence="3 4">NBRC 13452</strain>
    </source>
</reference>
<comment type="caution">
    <text evidence="3">The sequence shown here is derived from an EMBL/GenBank/DDBJ whole genome shotgun (WGS) entry which is preliminary data.</text>
</comment>
<organism evidence="3 4">
    <name type="scientific">Streptomyces nigrescens</name>
    <dbReference type="NCBI Taxonomy" id="1920"/>
    <lineage>
        <taxon>Bacteria</taxon>
        <taxon>Bacillati</taxon>
        <taxon>Actinomycetota</taxon>
        <taxon>Actinomycetes</taxon>
        <taxon>Kitasatosporales</taxon>
        <taxon>Streptomycetaceae</taxon>
        <taxon>Streptomyces</taxon>
    </lineage>
</organism>
<dbReference type="InterPro" id="IPR000182">
    <property type="entry name" value="GNAT_dom"/>
</dbReference>
<evidence type="ECO:0000313" key="4">
    <source>
        <dbReference type="Proteomes" id="UP000429552"/>
    </source>
</evidence>